<evidence type="ECO:0000256" key="4">
    <source>
        <dbReference type="PROSITE-ProRule" id="PRU00317"/>
    </source>
</evidence>
<dbReference type="Gramene" id="Psat01G0095800-T1">
    <property type="protein sequence ID" value="KAI5441706.1"/>
    <property type="gene ID" value="KIW84_010958"/>
</dbReference>
<dbReference type="InterPro" id="IPR005835">
    <property type="entry name" value="NTP_transferase_dom"/>
</dbReference>
<feature type="domain" description="PUM-HD" evidence="5">
    <location>
        <begin position="104"/>
        <end position="257"/>
    </location>
</feature>
<dbReference type="GO" id="GO:0005730">
    <property type="term" value="C:nucleolus"/>
    <property type="evidence" value="ECO:0007669"/>
    <property type="project" value="TreeGrafter"/>
</dbReference>
<keyword evidence="3" id="KW-0694">RNA-binding</keyword>
<evidence type="ECO:0000256" key="1">
    <source>
        <dbReference type="ARBA" id="ARBA00022737"/>
    </source>
</evidence>
<dbReference type="Pfam" id="PF00806">
    <property type="entry name" value="PUF"/>
    <property type="match status" value="1"/>
</dbReference>
<dbReference type="Proteomes" id="UP001058974">
    <property type="component" value="Chromosome 1"/>
</dbReference>
<evidence type="ECO:0000313" key="6">
    <source>
        <dbReference type="EMBL" id="KAI5441706.1"/>
    </source>
</evidence>
<dbReference type="PANTHER" id="PTHR13389">
    <property type="entry name" value="PUMILIO HOMOLOG 3"/>
    <property type="match status" value="1"/>
</dbReference>
<evidence type="ECO:0000256" key="3">
    <source>
        <dbReference type="ARBA" id="ARBA00022884"/>
    </source>
</evidence>
<dbReference type="Gene3D" id="1.25.10.10">
    <property type="entry name" value="Leucine-rich Repeat Variant"/>
    <property type="match status" value="1"/>
</dbReference>
<reference evidence="6 7" key="1">
    <citation type="journal article" date="2022" name="Nat. Genet.">
        <title>Improved pea reference genome and pan-genome highlight genomic features and evolutionary characteristics.</title>
        <authorList>
            <person name="Yang T."/>
            <person name="Liu R."/>
            <person name="Luo Y."/>
            <person name="Hu S."/>
            <person name="Wang D."/>
            <person name="Wang C."/>
            <person name="Pandey M.K."/>
            <person name="Ge S."/>
            <person name="Xu Q."/>
            <person name="Li N."/>
            <person name="Li G."/>
            <person name="Huang Y."/>
            <person name="Saxena R.K."/>
            <person name="Ji Y."/>
            <person name="Li M."/>
            <person name="Yan X."/>
            <person name="He Y."/>
            <person name="Liu Y."/>
            <person name="Wang X."/>
            <person name="Xiang C."/>
            <person name="Varshney R.K."/>
            <person name="Ding H."/>
            <person name="Gao S."/>
            <person name="Zong X."/>
        </authorList>
    </citation>
    <scope>NUCLEOTIDE SEQUENCE [LARGE SCALE GENOMIC DNA]</scope>
    <source>
        <strain evidence="6 7">cv. Zhongwan 6</strain>
    </source>
</reference>
<proteinExistence type="predicted"/>
<dbReference type="InterPro" id="IPR040059">
    <property type="entry name" value="PUM3"/>
</dbReference>
<feature type="repeat" description="Pumilio" evidence="4">
    <location>
        <begin position="202"/>
        <end position="238"/>
    </location>
</feature>
<evidence type="ECO:0000256" key="2">
    <source>
        <dbReference type="ARBA" id="ARBA00022845"/>
    </source>
</evidence>
<dbReference type="AlphaFoldDB" id="A0A9D4YQ30"/>
<dbReference type="GO" id="GO:0006417">
    <property type="term" value="P:regulation of translation"/>
    <property type="evidence" value="ECO:0007669"/>
    <property type="project" value="UniProtKB-KW"/>
</dbReference>
<keyword evidence="2" id="KW-0810">Translation regulation</keyword>
<dbReference type="PROSITE" id="PS50302">
    <property type="entry name" value="PUM"/>
    <property type="match status" value="2"/>
</dbReference>
<dbReference type="SUPFAM" id="SSF53448">
    <property type="entry name" value="Nucleotide-diphospho-sugar transferases"/>
    <property type="match status" value="1"/>
</dbReference>
<evidence type="ECO:0000259" key="5">
    <source>
        <dbReference type="PROSITE" id="PS50303"/>
    </source>
</evidence>
<organism evidence="6 7">
    <name type="scientific">Pisum sativum</name>
    <name type="common">Garden pea</name>
    <name type="synonym">Lathyrus oleraceus</name>
    <dbReference type="NCBI Taxonomy" id="3888"/>
    <lineage>
        <taxon>Eukaryota</taxon>
        <taxon>Viridiplantae</taxon>
        <taxon>Streptophyta</taxon>
        <taxon>Embryophyta</taxon>
        <taxon>Tracheophyta</taxon>
        <taxon>Spermatophyta</taxon>
        <taxon>Magnoliopsida</taxon>
        <taxon>eudicotyledons</taxon>
        <taxon>Gunneridae</taxon>
        <taxon>Pentapetalae</taxon>
        <taxon>rosids</taxon>
        <taxon>fabids</taxon>
        <taxon>Fabales</taxon>
        <taxon>Fabaceae</taxon>
        <taxon>Papilionoideae</taxon>
        <taxon>50 kb inversion clade</taxon>
        <taxon>NPAAA clade</taxon>
        <taxon>Hologalegina</taxon>
        <taxon>IRL clade</taxon>
        <taxon>Fabeae</taxon>
        <taxon>Lathyrus</taxon>
    </lineage>
</organism>
<accession>A0A9D4YQ30</accession>
<dbReference type="Pfam" id="PF00483">
    <property type="entry name" value="NTP_transferase"/>
    <property type="match status" value="1"/>
</dbReference>
<dbReference type="InterPro" id="IPR016024">
    <property type="entry name" value="ARM-type_fold"/>
</dbReference>
<dbReference type="InterPro" id="IPR033133">
    <property type="entry name" value="PUM-HD"/>
</dbReference>
<dbReference type="EMBL" id="JAMSHJ010000001">
    <property type="protein sequence ID" value="KAI5441706.1"/>
    <property type="molecule type" value="Genomic_DNA"/>
</dbReference>
<dbReference type="PROSITE" id="PS50303">
    <property type="entry name" value="PUM_HD"/>
    <property type="match status" value="1"/>
</dbReference>
<sequence>MLKSILGDPNVMTFQVPSFLRRKANPKNVVSIILGGGSGVQLFPLTKRAATPAVPVGGCYRLIDIPISNCINSGINKVFVLTQFNSASLNRHISRTYFGNGINFGDGYVEVCIKKSAVNCEWLVTEALTKMKGKIHEIAGSHITSRVLQTCVKHCSQAERDEVFEELRPHFLTLAYNAYAVHLVKKMLDNASKKQLAGFISTLRGHVAPLLRHMVGSVVVEHAYDLASAAQKQELILELYSTELQLFKDLVSAKETR</sequence>
<dbReference type="PANTHER" id="PTHR13389:SF0">
    <property type="entry name" value="PUMILIO HOMOLOG 3"/>
    <property type="match status" value="1"/>
</dbReference>
<evidence type="ECO:0000313" key="7">
    <source>
        <dbReference type="Proteomes" id="UP001058974"/>
    </source>
</evidence>
<keyword evidence="1" id="KW-0677">Repeat</keyword>
<feature type="repeat" description="Pumilio" evidence="4">
    <location>
        <begin position="166"/>
        <end position="201"/>
    </location>
</feature>
<comment type="caution">
    <text evidence="6">The sequence shown here is derived from an EMBL/GenBank/DDBJ whole genome shotgun (WGS) entry which is preliminary data.</text>
</comment>
<dbReference type="SUPFAM" id="SSF48371">
    <property type="entry name" value="ARM repeat"/>
    <property type="match status" value="1"/>
</dbReference>
<dbReference type="SMART" id="SM00025">
    <property type="entry name" value="Pumilio"/>
    <property type="match status" value="3"/>
</dbReference>
<keyword evidence="7" id="KW-1185">Reference proteome</keyword>
<dbReference type="GO" id="GO:0003729">
    <property type="term" value="F:mRNA binding"/>
    <property type="evidence" value="ECO:0007669"/>
    <property type="project" value="TreeGrafter"/>
</dbReference>
<dbReference type="InterPro" id="IPR001313">
    <property type="entry name" value="Pumilio_RNA-bd_rpt"/>
</dbReference>
<protein>
    <submittedName>
        <fullName evidence="6">Pumilio 24</fullName>
    </submittedName>
</protein>
<gene>
    <name evidence="6" type="ORF">KIW84_010958</name>
</gene>
<dbReference type="Gene3D" id="3.90.550.10">
    <property type="entry name" value="Spore Coat Polysaccharide Biosynthesis Protein SpsA, Chain A"/>
    <property type="match status" value="1"/>
</dbReference>
<dbReference type="InterPro" id="IPR029044">
    <property type="entry name" value="Nucleotide-diphossugar_trans"/>
</dbReference>
<name>A0A9D4YQ30_PEA</name>
<dbReference type="InterPro" id="IPR011989">
    <property type="entry name" value="ARM-like"/>
</dbReference>